<keyword evidence="3" id="KW-0175">Coiled coil</keyword>
<evidence type="ECO:0000256" key="1">
    <source>
        <dbReference type="ARBA" id="ARBA00022837"/>
    </source>
</evidence>
<dbReference type="PROSITE" id="PS00018">
    <property type="entry name" value="EF_HAND_1"/>
    <property type="match status" value="1"/>
</dbReference>
<evidence type="ECO:0000256" key="4">
    <source>
        <dbReference type="SAM" id="MobiDB-lite"/>
    </source>
</evidence>
<comment type="caution">
    <text evidence="7">The sequence shown here is derived from an EMBL/GenBank/DDBJ whole genome shotgun (WGS) entry which is preliminary data.</text>
</comment>
<dbReference type="SUPFAM" id="SSF56112">
    <property type="entry name" value="Protein kinase-like (PK-like)"/>
    <property type="match status" value="1"/>
</dbReference>
<dbReference type="InterPro" id="IPR018247">
    <property type="entry name" value="EF_Hand_1_Ca_BS"/>
</dbReference>
<dbReference type="EMBL" id="BRYB01004314">
    <property type="protein sequence ID" value="GMI29001.1"/>
    <property type="molecule type" value="Genomic_DNA"/>
</dbReference>
<dbReference type="SMART" id="SM00220">
    <property type="entry name" value="S_TKc"/>
    <property type="match status" value="1"/>
</dbReference>
<dbReference type="CDD" id="cd00051">
    <property type="entry name" value="EFh"/>
    <property type="match status" value="1"/>
</dbReference>
<sequence>MAAGAVVAGAVRTAENFSALALNETLANFFDVRAHESAQSEQIMIEREQYTLDVVGKLVFKDGVETIEEVEREDREKIKEMIINEGAKIIGEKAFQSCKELTAVSVPATVVKIGKRAFCGCGKLTDIQLPEGLLEIGNMAFCGCHELTDIQLPEGLLEIGSQTFFACGKLPSDFIEKLPASIVKIAKDAFKNTIMNYPCIAKSIELDDARLRLAYDLDKTGTIITFKEGTDTIQGVAQADKEKVVDVIIPEGAKVLADKAFKGCKLLAALTLPRTLEEIGDEAFKACSSLSPEFIEKLPSSIVKIAMDAFKDTPLEEQCVAKISELNDARLRLAYDLDETGTIITFKEGAETIDGVARADKEKVVEVTILQGAKVLAEKAFEGCSQLAALTLPQALEEIGDAAFKDCLSLPPDFAIPASVIKIGACAFIDTGTALESQERAKVCIEREQYLLDAYGRATFKEGVETIKEVEKEDMKKIKDVIINEGAKVIGKYAFSSQYGSIGCEELTAVSVPSTVVEIGSCAFGSCTKLPSDFIEKLPASVIKIAKDAFKYTPLEEQCVAKISELNDARLRLAYDLDETGTIVTFKELMTKNEPEVGQRCRAQYPQFNGKDSFGRGKFFPGKVAKVNSDGTIDVDFDNGDEGLKPASFKLCGNDIEGVTQADKEKVVEVIILEGAKVLAEKAFEGFKLLTAVTLPQTLEEVGDEAFKECSSLLSIILPETLVEIGDEAFKDCSSLPPNFSIPASVSKMGKAVLWGTGTALESQERAKVCIERKQYSLDAYGRATFKEGVETIEQVEREDMEKIKEVIINEGAKVIGEHAFWGRDGGCDELTAVCVPSTVVEIGKGAFLECRELTDIQLPEGLLEIGSNVFEGCGKLTDIQLQKGLVKIGSNAFKECRELTDIQLPEGLLEIGSNVFEGSHWLTDIQLPEGLLEIGSNAFKGCKKLLSDFIEKLPASIIKLAEDAFKDTPLHDKCVSRHFELFRKYGVEREQYTLNGEGKLVFKEGVEKINEVEKEDKKKIKEVIINEGSKVIGGSAFSGCSDLTAVSVPSTVVEIGSNAFNRCDELTDIQLPEGLLKIGYGAFEKCNKLPSDLIEKLPAITKIARDAFKNTPLHEQGIARSLKRMEGYSVDDETGTIATFREGVKTIKMRDEEDKKKVVKVVINSGAITIAREAFAGCKELAVVSMPATLETICYQAFCECEKLLTIDLLHTRITALHGYAFYGCSSLTGILLPKTLKVIGEYAFGGSSAGTVDTDGRTAMNQAVPRIKEALLSRLLFLGKYDLAPGPPIHKSATCVVRKAFDEKAEVEYKELFDEYSGSAASITRKAFKETVMKLGMTLTDEYFDEKFASWDVDKSGAITCEEFIKFCALELDKGQKREVVFKFMKNEDQFKRELEARDNGGDSLDPRFIVGVTKHFEGDDFRAAVASIEELAEYKYAVLMPAADRNLDTIFRSERPDINAIRHLVQTIASAVDHLHSKSLIHGDLKLLNVVRIMDRLCLIDLDASSSVGDEDMQFFAGAKFSSGVAPPEMIHKLKNKAERDQFASYFSSAVASDPELWTKIKPKEKKKGRLTAHYVVKTFLAESVDDGIEQPLDPHLLPYSPVESAPAFDMWSLGTVLFTLVTGSPLFPVNRDDDLNDGEAMEALVSWDEKKHLPKLLGSIENPPVKDLLMKLLARSPEDRPKDMEEVLQHDFFVDHAATHSQIKAIAGGVKRIEANTEALMEGQAQIIKMGAATQQLVKKSTSTLCTAILEATEVSTPTSFVILPYELPPPGEEVSEEEQQTMLDKAENWVGTLTGLVEEGQGAIKDPASYAKSFFGSAFKSKIAEAKESMVEKHLYLYVVDEFTGKPVWDESGVYPIKIETKSELVDKYMPLMRVGLQAAAVANGAASLANVFCPFVPRKLVPASLLAKAKGFVDKLDKDSSVADHGSVQKHVDAGDGGGGAKRGGELRDFEKFLQEHDPESTYGGLMRVCNEENGEAIWVSEASAQDIESGRGDVLKELEMENGDVLKELEMENEQHALENEQHAQLRAELESKIKQLQEQLGVGAKTTPMKLREEVRDARE</sequence>
<organism evidence="7 8">
    <name type="scientific">Tetraparma gracilis</name>
    <dbReference type="NCBI Taxonomy" id="2962635"/>
    <lineage>
        <taxon>Eukaryota</taxon>
        <taxon>Sar</taxon>
        <taxon>Stramenopiles</taxon>
        <taxon>Ochrophyta</taxon>
        <taxon>Bolidophyceae</taxon>
        <taxon>Parmales</taxon>
        <taxon>Triparmaceae</taxon>
        <taxon>Tetraparma</taxon>
    </lineage>
</organism>
<dbReference type="SUPFAM" id="SSF52058">
    <property type="entry name" value="L domain-like"/>
    <property type="match status" value="3"/>
</dbReference>
<feature type="region of interest" description="Disordered" evidence="4">
    <location>
        <begin position="2047"/>
        <end position="2068"/>
    </location>
</feature>
<dbReference type="InterPro" id="IPR011009">
    <property type="entry name" value="Kinase-like_dom_sf"/>
</dbReference>
<name>A0ABQ6MN37_9STRA</name>
<dbReference type="Gene3D" id="1.10.238.10">
    <property type="entry name" value="EF-hand"/>
    <property type="match status" value="1"/>
</dbReference>
<evidence type="ECO:0000259" key="6">
    <source>
        <dbReference type="PROSITE" id="PS50222"/>
    </source>
</evidence>
<dbReference type="Gene3D" id="3.80.10.10">
    <property type="entry name" value="Ribonuclease Inhibitor"/>
    <property type="match status" value="8"/>
</dbReference>
<dbReference type="InterPro" id="IPR011992">
    <property type="entry name" value="EF-hand-dom_pair"/>
</dbReference>
<dbReference type="Gene3D" id="2.30.30.140">
    <property type="match status" value="1"/>
</dbReference>
<comment type="similarity">
    <text evidence="2">Belongs to the protein kinase superfamily. Ser/Thr protein kinase family. CDPK subfamily.</text>
</comment>
<accession>A0ABQ6MN37</accession>
<feature type="domain" description="Protein kinase" evidence="5">
    <location>
        <begin position="1335"/>
        <end position="1697"/>
    </location>
</feature>
<protein>
    <recommendedName>
        <fullName evidence="9">Calmodulin</fullName>
    </recommendedName>
</protein>
<keyword evidence="1" id="KW-0106">Calcium</keyword>
<evidence type="ECO:0000313" key="7">
    <source>
        <dbReference type="EMBL" id="GMI29001.1"/>
    </source>
</evidence>
<evidence type="ECO:0000259" key="5">
    <source>
        <dbReference type="PROSITE" id="PS50011"/>
    </source>
</evidence>
<dbReference type="Pfam" id="PF13306">
    <property type="entry name" value="LRR_5"/>
    <property type="match status" value="8"/>
</dbReference>
<dbReference type="InterPro" id="IPR053139">
    <property type="entry name" value="Surface_bspA-like"/>
</dbReference>
<dbReference type="PANTHER" id="PTHR45661">
    <property type="entry name" value="SURFACE ANTIGEN"/>
    <property type="match status" value="1"/>
</dbReference>
<reference evidence="7 8" key="1">
    <citation type="journal article" date="2023" name="Commun. Biol.">
        <title>Genome analysis of Parmales, the sister group of diatoms, reveals the evolutionary specialization of diatoms from phago-mixotrophs to photoautotrophs.</title>
        <authorList>
            <person name="Ban H."/>
            <person name="Sato S."/>
            <person name="Yoshikawa S."/>
            <person name="Yamada K."/>
            <person name="Nakamura Y."/>
            <person name="Ichinomiya M."/>
            <person name="Sato N."/>
            <person name="Blanc-Mathieu R."/>
            <person name="Endo H."/>
            <person name="Kuwata A."/>
            <person name="Ogata H."/>
        </authorList>
    </citation>
    <scope>NUCLEOTIDE SEQUENCE [LARGE SCALE GENOMIC DNA]</scope>
</reference>
<proteinExistence type="inferred from homology"/>
<dbReference type="PROSITE" id="PS50011">
    <property type="entry name" value="PROTEIN_KINASE_DOM"/>
    <property type="match status" value="1"/>
</dbReference>
<feature type="coiled-coil region" evidence="3">
    <location>
        <begin position="2002"/>
        <end position="2047"/>
    </location>
</feature>
<dbReference type="Gene3D" id="1.10.510.10">
    <property type="entry name" value="Transferase(Phosphotransferase) domain 1"/>
    <property type="match status" value="1"/>
</dbReference>
<dbReference type="InterPro" id="IPR000719">
    <property type="entry name" value="Prot_kinase_dom"/>
</dbReference>
<evidence type="ECO:0000256" key="2">
    <source>
        <dbReference type="ARBA" id="ARBA00024334"/>
    </source>
</evidence>
<feature type="compositionally biased region" description="Basic and acidic residues" evidence="4">
    <location>
        <begin position="2058"/>
        <end position="2068"/>
    </location>
</feature>
<dbReference type="CDD" id="cd04508">
    <property type="entry name" value="Tudor_SF"/>
    <property type="match status" value="1"/>
</dbReference>
<dbReference type="Proteomes" id="UP001165060">
    <property type="component" value="Unassembled WGS sequence"/>
</dbReference>
<evidence type="ECO:0000256" key="3">
    <source>
        <dbReference type="SAM" id="Coils"/>
    </source>
</evidence>
<gene>
    <name evidence="7" type="ORF">TeGR_g1700</name>
</gene>
<feature type="domain" description="EF-hand" evidence="6">
    <location>
        <begin position="1341"/>
        <end position="1376"/>
    </location>
</feature>
<keyword evidence="8" id="KW-1185">Reference proteome</keyword>
<dbReference type="InterPro" id="IPR026906">
    <property type="entry name" value="LRR_5"/>
</dbReference>
<dbReference type="InterPro" id="IPR002048">
    <property type="entry name" value="EF_hand_dom"/>
</dbReference>
<dbReference type="Pfam" id="PF00069">
    <property type="entry name" value="Pkinase"/>
    <property type="match status" value="1"/>
</dbReference>
<dbReference type="PANTHER" id="PTHR45661:SF3">
    <property type="entry name" value="IG-LIKE DOMAIN-CONTAINING PROTEIN"/>
    <property type="match status" value="1"/>
</dbReference>
<dbReference type="PROSITE" id="PS50222">
    <property type="entry name" value="EF_HAND_2"/>
    <property type="match status" value="1"/>
</dbReference>
<evidence type="ECO:0008006" key="9">
    <source>
        <dbReference type="Google" id="ProtNLM"/>
    </source>
</evidence>
<dbReference type="SUPFAM" id="SSF47473">
    <property type="entry name" value="EF-hand"/>
    <property type="match status" value="1"/>
</dbReference>
<evidence type="ECO:0000313" key="8">
    <source>
        <dbReference type="Proteomes" id="UP001165060"/>
    </source>
</evidence>
<dbReference type="InterPro" id="IPR032675">
    <property type="entry name" value="LRR_dom_sf"/>
</dbReference>